<dbReference type="Gene3D" id="3.40.50.150">
    <property type="entry name" value="Vaccinia Virus protein VP39"/>
    <property type="match status" value="1"/>
</dbReference>
<proteinExistence type="predicted"/>
<dbReference type="PIRSF" id="PIRSF017393">
    <property type="entry name" value="MTase_SAV2177"/>
    <property type="match status" value="1"/>
</dbReference>
<keyword evidence="1" id="KW-0808">Transferase</keyword>
<reference evidence="2" key="1">
    <citation type="journal article" date="2019" name="Int. J. Syst. Evol. Microbiol.">
        <title>The Global Catalogue of Microorganisms (GCM) 10K type strain sequencing project: providing services to taxonomists for standard genome sequencing and annotation.</title>
        <authorList>
            <consortium name="The Broad Institute Genomics Platform"/>
            <consortium name="The Broad Institute Genome Sequencing Center for Infectious Disease"/>
            <person name="Wu L."/>
            <person name="Ma J."/>
        </authorList>
    </citation>
    <scope>NUCLEOTIDE SEQUENCE [LARGE SCALE GENOMIC DNA]</scope>
    <source>
        <strain evidence="2">JCM 6307</strain>
    </source>
</reference>
<accession>A0ABP5ZZ19</accession>
<dbReference type="SUPFAM" id="SSF53335">
    <property type="entry name" value="S-adenosyl-L-methionine-dependent methyltransferases"/>
    <property type="match status" value="1"/>
</dbReference>
<dbReference type="RefSeq" id="WP_344385607.1">
    <property type="nucleotide sequence ID" value="NZ_BAAATA010000042.1"/>
</dbReference>
<organism evidence="1 2">
    <name type="scientific">Streptomyces thermolineatus</name>
    <dbReference type="NCBI Taxonomy" id="44033"/>
    <lineage>
        <taxon>Bacteria</taxon>
        <taxon>Bacillati</taxon>
        <taxon>Actinomycetota</taxon>
        <taxon>Actinomycetes</taxon>
        <taxon>Kitasatosporales</taxon>
        <taxon>Streptomycetaceae</taxon>
        <taxon>Streptomyces</taxon>
    </lineage>
</organism>
<evidence type="ECO:0000313" key="1">
    <source>
        <dbReference type="EMBL" id="GAA2507464.1"/>
    </source>
</evidence>
<dbReference type="Proteomes" id="UP001501358">
    <property type="component" value="Unassembled WGS sequence"/>
</dbReference>
<name>A0ABP5ZZ19_9ACTN</name>
<dbReference type="InterPro" id="IPR029063">
    <property type="entry name" value="SAM-dependent_MTases_sf"/>
</dbReference>
<dbReference type="GO" id="GO:0008168">
    <property type="term" value="F:methyltransferase activity"/>
    <property type="evidence" value="ECO:0007669"/>
    <property type="project" value="UniProtKB-KW"/>
</dbReference>
<sequence>MRIDPGAPERAPVELNTDRPHSARIYDYHLGGKTNYPADRESARAAEAAFPLLPLTARINRAFMHRAVARLAREEGIRQFLDVGTGIPTAPNLHETVQAIAPDARVVYADNDPIVLAHAQALLTGTPEGRTAYVDGDARDPKGILGSPELTATLDLDRPVALSLVALLHFVSDEDGPRGIVAEFMDALAPGSFLVLSHVTADFSPQWAQALEAYKRNGTMGYLRTRDEVARFFDGLEMVEPGLVPAHTWHPEPGVPVPDTHALATLHAGVARKR</sequence>
<evidence type="ECO:0000313" key="2">
    <source>
        <dbReference type="Proteomes" id="UP001501358"/>
    </source>
</evidence>
<dbReference type="EMBL" id="BAAATA010000042">
    <property type="protein sequence ID" value="GAA2507464.1"/>
    <property type="molecule type" value="Genomic_DNA"/>
</dbReference>
<protein>
    <submittedName>
        <fullName evidence="1">SAM-dependent methyltransferase</fullName>
    </submittedName>
</protein>
<keyword evidence="2" id="KW-1185">Reference proteome</keyword>
<comment type="caution">
    <text evidence="1">The sequence shown here is derived from an EMBL/GenBank/DDBJ whole genome shotgun (WGS) entry which is preliminary data.</text>
</comment>
<dbReference type="Pfam" id="PF04672">
    <property type="entry name" value="Methyltransf_19"/>
    <property type="match status" value="1"/>
</dbReference>
<keyword evidence="1" id="KW-0489">Methyltransferase</keyword>
<gene>
    <name evidence="1" type="ORF">GCM10010406_50080</name>
</gene>
<dbReference type="GO" id="GO:0032259">
    <property type="term" value="P:methylation"/>
    <property type="evidence" value="ECO:0007669"/>
    <property type="project" value="UniProtKB-KW"/>
</dbReference>
<dbReference type="InterPro" id="IPR006764">
    <property type="entry name" value="SAM_dep_MeTrfase_SAV2177_type"/>
</dbReference>